<dbReference type="Proteomes" id="UP000234323">
    <property type="component" value="Unassembled WGS sequence"/>
</dbReference>
<sequence length="348" mass="41016">MQIKQKKYKVQYEYVSKDNFNEKKKYVILDPSKNNSIISLNRLKDDGIDTNKISFKPVYLTQDVKILTKLELNLLIGKEKIEKKISIMISEELNDQFYLGNDFLSSYSISENDNTIRYNLIQIGQEIEIEEILDENDDIFGEEIQDIMNENDIINEENISIRNQQLKLNFKNIFFIIISLIIAMFAVKYQYMLNFKSPATDLSSTDLSLEQFEFNFDESEKLEEIEQESNSFEILPVECFNTICDCPESKEKTKKKNIKKKSTKRPTKQSTKQSEKKPTKQSTKRPTKQSTKQSEKKPTRQSTKRSTKQSEKKPTKRSTKRSIKRSMKNKSKKQGRISQIMRKFIRYM</sequence>
<dbReference type="EMBL" id="LLXI01000367">
    <property type="protein sequence ID" value="PKY45210.1"/>
    <property type="molecule type" value="Genomic_DNA"/>
</dbReference>
<feature type="compositionally biased region" description="Basic residues" evidence="1">
    <location>
        <begin position="252"/>
        <end position="267"/>
    </location>
</feature>
<evidence type="ECO:0000313" key="4">
    <source>
        <dbReference type="Proteomes" id="UP000234323"/>
    </source>
</evidence>
<keyword evidence="2" id="KW-0472">Membrane</keyword>
<evidence type="ECO:0000256" key="2">
    <source>
        <dbReference type="SAM" id="Phobius"/>
    </source>
</evidence>
<dbReference type="AlphaFoldDB" id="A0A2I1GF17"/>
<feature type="transmembrane region" description="Helical" evidence="2">
    <location>
        <begin position="172"/>
        <end position="191"/>
    </location>
</feature>
<feature type="compositionally biased region" description="Basic residues" evidence="1">
    <location>
        <begin position="314"/>
        <end position="335"/>
    </location>
</feature>
<dbReference type="VEuPathDB" id="FungiDB:FUN_000650"/>
<accession>A0A2I1GF17</accession>
<name>A0A2I1GF17_9GLOM</name>
<dbReference type="OrthoDB" id="2443432at2759"/>
<proteinExistence type="predicted"/>
<comment type="caution">
    <text evidence="3">The sequence shown here is derived from an EMBL/GenBank/DDBJ whole genome shotgun (WGS) entry which is preliminary data.</text>
</comment>
<keyword evidence="4" id="KW-1185">Reference proteome</keyword>
<dbReference type="VEuPathDB" id="FungiDB:RhiirA1_495842"/>
<organism evidence="3 4">
    <name type="scientific">Rhizophagus irregularis</name>
    <dbReference type="NCBI Taxonomy" id="588596"/>
    <lineage>
        <taxon>Eukaryota</taxon>
        <taxon>Fungi</taxon>
        <taxon>Fungi incertae sedis</taxon>
        <taxon>Mucoromycota</taxon>
        <taxon>Glomeromycotina</taxon>
        <taxon>Glomeromycetes</taxon>
        <taxon>Glomerales</taxon>
        <taxon>Glomeraceae</taxon>
        <taxon>Rhizophagus</taxon>
    </lineage>
</organism>
<feature type="region of interest" description="Disordered" evidence="1">
    <location>
        <begin position="251"/>
        <end position="348"/>
    </location>
</feature>
<keyword evidence="2" id="KW-1133">Transmembrane helix</keyword>
<evidence type="ECO:0000256" key="1">
    <source>
        <dbReference type="SAM" id="MobiDB-lite"/>
    </source>
</evidence>
<gene>
    <name evidence="3" type="ORF">RhiirA4_542414</name>
</gene>
<evidence type="ECO:0000313" key="3">
    <source>
        <dbReference type="EMBL" id="PKY45210.1"/>
    </source>
</evidence>
<reference evidence="3 4" key="1">
    <citation type="submission" date="2015-10" db="EMBL/GenBank/DDBJ databases">
        <title>Genome analyses suggest a sexual origin of heterokaryosis in a supposedly ancient asexual fungus.</title>
        <authorList>
            <person name="Ropars J."/>
            <person name="Sedzielewska K."/>
            <person name="Noel J."/>
            <person name="Charron P."/>
            <person name="Farinelli L."/>
            <person name="Marton T."/>
            <person name="Kruger M."/>
            <person name="Pelin A."/>
            <person name="Brachmann A."/>
            <person name="Corradi N."/>
        </authorList>
    </citation>
    <scope>NUCLEOTIDE SEQUENCE [LARGE SCALE GENOMIC DNA]</scope>
    <source>
        <strain evidence="3 4">A4</strain>
    </source>
</reference>
<dbReference type="VEuPathDB" id="FungiDB:RhiirFUN_018042"/>
<keyword evidence="2" id="KW-0812">Transmembrane</keyword>
<protein>
    <submittedName>
        <fullName evidence="3">Uncharacterized protein</fullName>
    </submittedName>
</protein>